<comment type="caution">
    <text evidence="1">The sequence shown here is derived from an EMBL/GenBank/DDBJ whole genome shotgun (WGS) entry which is preliminary data.</text>
</comment>
<dbReference type="Proteomes" id="UP000827872">
    <property type="component" value="Linkage Group LG05"/>
</dbReference>
<evidence type="ECO:0000313" key="2">
    <source>
        <dbReference type="Proteomes" id="UP000827872"/>
    </source>
</evidence>
<evidence type="ECO:0000313" key="1">
    <source>
        <dbReference type="EMBL" id="KAH8000957.1"/>
    </source>
</evidence>
<dbReference type="EMBL" id="CM037618">
    <property type="protein sequence ID" value="KAH8000957.1"/>
    <property type="molecule type" value="Genomic_DNA"/>
</dbReference>
<gene>
    <name evidence="1" type="ORF">K3G42_030139</name>
</gene>
<protein>
    <submittedName>
        <fullName evidence="1">Uncharacterized protein</fullName>
    </submittedName>
</protein>
<reference evidence="1" key="1">
    <citation type="submission" date="2021-08" db="EMBL/GenBank/DDBJ databases">
        <title>The first chromosome-level gecko genome reveals the dynamic sex chromosomes of Neotropical dwarf geckos (Sphaerodactylidae: Sphaerodactylus).</title>
        <authorList>
            <person name="Pinto B.J."/>
            <person name="Keating S.E."/>
            <person name="Gamble T."/>
        </authorList>
    </citation>
    <scope>NUCLEOTIDE SEQUENCE</scope>
    <source>
        <strain evidence="1">TG3544</strain>
    </source>
</reference>
<proteinExistence type="predicted"/>
<name>A0ACB8F743_9SAUR</name>
<keyword evidence="2" id="KW-1185">Reference proteome</keyword>
<accession>A0ACB8F743</accession>
<organism evidence="1 2">
    <name type="scientific">Sphaerodactylus townsendi</name>
    <dbReference type="NCBI Taxonomy" id="933632"/>
    <lineage>
        <taxon>Eukaryota</taxon>
        <taxon>Metazoa</taxon>
        <taxon>Chordata</taxon>
        <taxon>Craniata</taxon>
        <taxon>Vertebrata</taxon>
        <taxon>Euteleostomi</taxon>
        <taxon>Lepidosauria</taxon>
        <taxon>Squamata</taxon>
        <taxon>Bifurcata</taxon>
        <taxon>Gekkota</taxon>
        <taxon>Sphaerodactylidae</taxon>
        <taxon>Sphaerodactylus</taxon>
    </lineage>
</organism>
<sequence length="416" mass="47171">MTLQFELELNGTFHFKIALRISGHLLLGVVRIYHRKAKYLLSDCTEALLKMQSAFRPGLVDLPKGSSEAKYDTITLPEEFHEFDTQLPEVNAIDVAQHFTLNQSRAEDITLFEEDYRQDILFHSNSLGAGIEIPRHPGFLSDSFQASFSSFLTDRDPLNHTGEKNVLDEGAYLLTYDGFGDEGFAADMIDDVLGAERSIFMIEPEEKIPLLQELPAEDLAVLKRKQRAKRKLLVDPVKELSKSTMQKQLLSYKDTLTTLDLAPPTRKLMILQELGSVDKLMTRPTQALFHEDLQMESVDILSALSDGSLADSSGRQQEAERQQTEMENELQQSSPDWEEKRRNKRTLELLNTLRHIHQAGVKSFCFLTLCVKKNREEVATTFYSLLVLKKQRAVEAAQNAPYADIIVTVGPKFHAI</sequence>